<organism evidence="7 8">
    <name type="scientific">Caballeronia terrestris</name>
    <dbReference type="NCBI Taxonomy" id="1226301"/>
    <lineage>
        <taxon>Bacteria</taxon>
        <taxon>Pseudomonadati</taxon>
        <taxon>Pseudomonadota</taxon>
        <taxon>Betaproteobacteria</taxon>
        <taxon>Burkholderiales</taxon>
        <taxon>Burkholderiaceae</taxon>
        <taxon>Caballeronia</taxon>
    </lineage>
</organism>
<evidence type="ECO:0000256" key="3">
    <source>
        <dbReference type="ARBA" id="ARBA00022989"/>
    </source>
</evidence>
<dbReference type="Proteomes" id="UP000054925">
    <property type="component" value="Unassembled WGS sequence"/>
</dbReference>
<proteinExistence type="predicted"/>
<dbReference type="InterPro" id="IPR051533">
    <property type="entry name" value="WaaL-like"/>
</dbReference>
<name>A0A158I0Q9_9BURK</name>
<gene>
    <name evidence="7" type="ORF">AWB67_02299</name>
</gene>
<dbReference type="PANTHER" id="PTHR37422">
    <property type="entry name" value="TEICHURONIC ACID BIOSYNTHESIS PROTEIN TUAE"/>
    <property type="match status" value="1"/>
</dbReference>
<dbReference type="PANTHER" id="PTHR37422:SF23">
    <property type="entry name" value="TEICHURONIC ACID BIOSYNTHESIS PROTEIN TUAE"/>
    <property type="match status" value="1"/>
</dbReference>
<dbReference type="Pfam" id="PF04932">
    <property type="entry name" value="Wzy_C"/>
    <property type="match status" value="1"/>
</dbReference>
<comment type="caution">
    <text evidence="7">The sequence shown here is derived from an EMBL/GenBank/DDBJ whole genome shotgun (WGS) entry which is preliminary data.</text>
</comment>
<keyword evidence="2 5" id="KW-0812">Transmembrane</keyword>
<evidence type="ECO:0000256" key="1">
    <source>
        <dbReference type="ARBA" id="ARBA00004141"/>
    </source>
</evidence>
<feature type="transmembrane region" description="Helical" evidence="5">
    <location>
        <begin position="241"/>
        <end position="259"/>
    </location>
</feature>
<dbReference type="EMBL" id="FCOL02000010">
    <property type="protein sequence ID" value="SAL50047.1"/>
    <property type="molecule type" value="Genomic_DNA"/>
</dbReference>
<feature type="transmembrane region" description="Helical" evidence="5">
    <location>
        <begin position="402"/>
        <end position="421"/>
    </location>
</feature>
<dbReference type="InterPro" id="IPR007016">
    <property type="entry name" value="O-antigen_ligase-rel_domated"/>
</dbReference>
<feature type="transmembrane region" description="Helical" evidence="5">
    <location>
        <begin position="93"/>
        <end position="114"/>
    </location>
</feature>
<protein>
    <submittedName>
        <fullName evidence="7">O-antigen polymerase</fullName>
    </submittedName>
</protein>
<dbReference type="AlphaFoldDB" id="A0A158I0Q9"/>
<feature type="transmembrane region" description="Helical" evidence="5">
    <location>
        <begin position="370"/>
        <end position="390"/>
    </location>
</feature>
<feature type="transmembrane region" description="Helical" evidence="5">
    <location>
        <begin position="129"/>
        <end position="146"/>
    </location>
</feature>
<sequence length="461" mass="49426">MNGIGYLAKHASGMRQAAAAIIARVFGTSERTSGSTHFMILEKSLRFLIAGLVFLAPATTLVMRGGTGYCFFALLFLALALAFTKRYRLDPRLLFKAFPLYTAGMLVFMVLLPAQQAVEGYYLPREFDGMSRFALSLPIFLLLANVPVKSLKAIGWGCAFGAIGAGLWALDSAMHMTATELARLGNAYTNPIPYGNTALLLGFLSAMSIRWDTDHKRIAVSVKLLGLAAGIYASYMSGTRGGWLAIPLFLVLCSLNFGWIRHKRHWFAAVAAAVIAMSALLATPHGQERLTATKSDLTRLEYGAAADSSIGARLQLWRASLRLFEAHPALGIGKGRLESSLREMAKAGEVSPLVVNQRAHSEFFSTIAELGGAGVLCLALLYAGPLVYFIRHRKSPNSDVSTAAYCGIAVSGSVIIFGLSIDVFTVVMSTALIALFWAVLLAVIAHDARMPLGKPGTGPSA</sequence>
<keyword evidence="4 5" id="KW-0472">Membrane</keyword>
<evidence type="ECO:0000256" key="5">
    <source>
        <dbReference type="SAM" id="Phobius"/>
    </source>
</evidence>
<feature type="transmembrane region" description="Helical" evidence="5">
    <location>
        <begin position="218"/>
        <end position="235"/>
    </location>
</feature>
<accession>A0A158I0Q9</accession>
<keyword evidence="3 5" id="KW-1133">Transmembrane helix</keyword>
<evidence type="ECO:0000256" key="4">
    <source>
        <dbReference type="ARBA" id="ARBA00023136"/>
    </source>
</evidence>
<reference evidence="7" key="1">
    <citation type="submission" date="2016-01" db="EMBL/GenBank/DDBJ databases">
        <authorList>
            <person name="Peeters C."/>
        </authorList>
    </citation>
    <scope>NUCLEOTIDE SEQUENCE [LARGE SCALE GENOMIC DNA]</scope>
    <source>
        <strain evidence="7">LMG 22937</strain>
    </source>
</reference>
<evidence type="ECO:0000259" key="6">
    <source>
        <dbReference type="Pfam" id="PF04932"/>
    </source>
</evidence>
<comment type="subcellular location">
    <subcellularLocation>
        <location evidence="1">Membrane</location>
        <topology evidence="1">Multi-pass membrane protein</topology>
    </subcellularLocation>
</comment>
<evidence type="ECO:0000313" key="7">
    <source>
        <dbReference type="EMBL" id="SAL50047.1"/>
    </source>
</evidence>
<dbReference type="GO" id="GO:0016020">
    <property type="term" value="C:membrane"/>
    <property type="evidence" value="ECO:0007669"/>
    <property type="project" value="UniProtKB-SubCell"/>
</dbReference>
<keyword evidence="8" id="KW-1185">Reference proteome</keyword>
<evidence type="ECO:0000256" key="2">
    <source>
        <dbReference type="ARBA" id="ARBA00022692"/>
    </source>
</evidence>
<feature type="transmembrane region" description="Helical" evidence="5">
    <location>
        <begin position="191"/>
        <end position="211"/>
    </location>
</feature>
<feature type="transmembrane region" description="Helical" evidence="5">
    <location>
        <begin position="66"/>
        <end position="84"/>
    </location>
</feature>
<feature type="transmembrane region" description="Helical" evidence="5">
    <location>
        <begin position="266"/>
        <end position="283"/>
    </location>
</feature>
<feature type="transmembrane region" description="Helical" evidence="5">
    <location>
        <begin position="427"/>
        <end position="445"/>
    </location>
</feature>
<feature type="transmembrane region" description="Helical" evidence="5">
    <location>
        <begin position="153"/>
        <end position="171"/>
    </location>
</feature>
<evidence type="ECO:0000313" key="8">
    <source>
        <dbReference type="Proteomes" id="UP000054925"/>
    </source>
</evidence>
<feature type="domain" description="O-antigen ligase-related" evidence="6">
    <location>
        <begin position="226"/>
        <end position="378"/>
    </location>
</feature>